<sequence>MSTRGVATFEGVIRFHAKSRTGCLTCRKRKVKCDETAPICKNCHRRNLVCVPRPKNEHKPQQQQESTLSKPLTAPTPSSFTVDATSLRLFHHYMAETSASYCTDSTFLAETSHFLPQLIFSNPACMHAALSFTALHMGRLHEPSSSSSSQNLIVRGSAHQRAAIRLSSNPSLTIDERFMTVGSLSLYIISSALSLTSSSPENIFSLVTLLHNIWSPLKQFLYADPWLQGWDSKQPGTSVAAPALNSRTGFLTPLHSLYDTCMDLDLDREELDDPDIKEAYRTAVLGLGVMYSIVHMGLEGREEAEGVGDPLLLSYDIEELERAVLVGQRGREVGGICVWVDRRAVEGVVEVPRRFGCDEKEFIVPPERMSARTPLALEKSEHFSRT</sequence>
<dbReference type="Pfam" id="PF00172">
    <property type="entry name" value="Zn_clus"/>
    <property type="match status" value="1"/>
</dbReference>
<dbReference type="SMART" id="SM00066">
    <property type="entry name" value="GAL4"/>
    <property type="match status" value="1"/>
</dbReference>
<comment type="caution">
    <text evidence="3">The sequence shown here is derived from an EMBL/GenBank/DDBJ whole genome shotgun (WGS) entry which is preliminary data.</text>
</comment>
<dbReference type="AlphaFoldDB" id="A0A0W0EVX4"/>
<evidence type="ECO:0000259" key="2">
    <source>
        <dbReference type="PROSITE" id="PS50048"/>
    </source>
</evidence>
<name>A0A0W0EVX4_MONRR</name>
<feature type="region of interest" description="Disordered" evidence="1">
    <location>
        <begin position="54"/>
        <end position="76"/>
    </location>
</feature>
<reference evidence="3 4" key="1">
    <citation type="submission" date="2015-12" db="EMBL/GenBank/DDBJ databases">
        <title>Draft genome sequence of Moniliophthora roreri, the causal agent of frosty pod rot of cacao.</title>
        <authorList>
            <person name="Aime M.C."/>
            <person name="Diaz-Valderrama J.R."/>
            <person name="Kijpornyongpan T."/>
            <person name="Phillips-Mora W."/>
        </authorList>
    </citation>
    <scope>NUCLEOTIDE SEQUENCE [LARGE SCALE GENOMIC DNA]</scope>
    <source>
        <strain evidence="3 4">MCA 2952</strain>
    </source>
</reference>
<dbReference type="InterPro" id="IPR001138">
    <property type="entry name" value="Zn2Cys6_DnaBD"/>
</dbReference>
<dbReference type="InterPro" id="IPR053157">
    <property type="entry name" value="Sterol_Uptake_Regulator"/>
</dbReference>
<dbReference type="CDD" id="cd00067">
    <property type="entry name" value="GAL4"/>
    <property type="match status" value="1"/>
</dbReference>
<dbReference type="PANTHER" id="PTHR47784">
    <property type="entry name" value="STEROL UPTAKE CONTROL PROTEIN 2"/>
    <property type="match status" value="1"/>
</dbReference>
<gene>
    <name evidence="3" type="ORF">WG66_19218</name>
</gene>
<protein>
    <recommendedName>
        <fullName evidence="2">Zn(2)-C6 fungal-type domain-containing protein</fullName>
    </recommendedName>
</protein>
<evidence type="ECO:0000256" key="1">
    <source>
        <dbReference type="SAM" id="MobiDB-lite"/>
    </source>
</evidence>
<dbReference type="SUPFAM" id="SSF57701">
    <property type="entry name" value="Zn2/Cys6 DNA-binding domain"/>
    <property type="match status" value="1"/>
</dbReference>
<accession>A0A0W0EVX4</accession>
<dbReference type="Gene3D" id="4.10.240.10">
    <property type="entry name" value="Zn(2)-C6 fungal-type DNA-binding domain"/>
    <property type="match status" value="1"/>
</dbReference>
<dbReference type="Proteomes" id="UP000054988">
    <property type="component" value="Unassembled WGS sequence"/>
</dbReference>
<dbReference type="PANTHER" id="PTHR47784:SF5">
    <property type="entry name" value="STEROL UPTAKE CONTROL PROTEIN 2"/>
    <property type="match status" value="1"/>
</dbReference>
<proteinExistence type="predicted"/>
<evidence type="ECO:0000313" key="3">
    <source>
        <dbReference type="EMBL" id="KTB28214.1"/>
    </source>
</evidence>
<dbReference type="GO" id="GO:0001228">
    <property type="term" value="F:DNA-binding transcription activator activity, RNA polymerase II-specific"/>
    <property type="evidence" value="ECO:0007669"/>
    <property type="project" value="TreeGrafter"/>
</dbReference>
<dbReference type="PROSITE" id="PS00463">
    <property type="entry name" value="ZN2_CY6_FUNGAL_1"/>
    <property type="match status" value="1"/>
</dbReference>
<evidence type="ECO:0000313" key="4">
    <source>
        <dbReference type="Proteomes" id="UP000054988"/>
    </source>
</evidence>
<dbReference type="GO" id="GO:0008270">
    <property type="term" value="F:zinc ion binding"/>
    <property type="evidence" value="ECO:0007669"/>
    <property type="project" value="InterPro"/>
</dbReference>
<dbReference type="EMBL" id="LATX01002494">
    <property type="protein sequence ID" value="KTB28214.1"/>
    <property type="molecule type" value="Genomic_DNA"/>
</dbReference>
<feature type="domain" description="Zn(2)-C6 fungal-type" evidence="2">
    <location>
        <begin position="22"/>
        <end position="51"/>
    </location>
</feature>
<dbReference type="PROSITE" id="PS50048">
    <property type="entry name" value="ZN2_CY6_FUNGAL_2"/>
    <property type="match status" value="1"/>
</dbReference>
<feature type="compositionally biased region" description="Polar residues" evidence="1">
    <location>
        <begin position="61"/>
        <end position="76"/>
    </location>
</feature>
<organism evidence="3 4">
    <name type="scientific">Moniliophthora roreri</name>
    <name type="common">Frosty pod rot fungus</name>
    <name type="synonym">Monilia roreri</name>
    <dbReference type="NCBI Taxonomy" id="221103"/>
    <lineage>
        <taxon>Eukaryota</taxon>
        <taxon>Fungi</taxon>
        <taxon>Dikarya</taxon>
        <taxon>Basidiomycota</taxon>
        <taxon>Agaricomycotina</taxon>
        <taxon>Agaricomycetes</taxon>
        <taxon>Agaricomycetidae</taxon>
        <taxon>Agaricales</taxon>
        <taxon>Marasmiineae</taxon>
        <taxon>Marasmiaceae</taxon>
        <taxon>Moniliophthora</taxon>
    </lineage>
</organism>
<dbReference type="InterPro" id="IPR036864">
    <property type="entry name" value="Zn2-C6_fun-type_DNA-bd_sf"/>
</dbReference>